<name>A0AAV3Q9S3_LITER</name>
<dbReference type="EMBL" id="BAABME010003544">
    <property type="protein sequence ID" value="GAA0159198.1"/>
    <property type="molecule type" value="Genomic_DNA"/>
</dbReference>
<proteinExistence type="predicted"/>
<reference evidence="1 2" key="1">
    <citation type="submission" date="2024-01" db="EMBL/GenBank/DDBJ databases">
        <title>The complete chloroplast genome sequence of Lithospermum erythrorhizon: insights into the phylogenetic relationship among Boraginaceae species and the maternal lineages of purple gromwells.</title>
        <authorList>
            <person name="Okada T."/>
            <person name="Watanabe K."/>
        </authorList>
    </citation>
    <scope>NUCLEOTIDE SEQUENCE [LARGE SCALE GENOMIC DNA]</scope>
</reference>
<dbReference type="Proteomes" id="UP001454036">
    <property type="component" value="Unassembled WGS sequence"/>
</dbReference>
<organism evidence="1 2">
    <name type="scientific">Lithospermum erythrorhizon</name>
    <name type="common">Purple gromwell</name>
    <name type="synonym">Lithospermum officinale var. erythrorhizon</name>
    <dbReference type="NCBI Taxonomy" id="34254"/>
    <lineage>
        <taxon>Eukaryota</taxon>
        <taxon>Viridiplantae</taxon>
        <taxon>Streptophyta</taxon>
        <taxon>Embryophyta</taxon>
        <taxon>Tracheophyta</taxon>
        <taxon>Spermatophyta</taxon>
        <taxon>Magnoliopsida</taxon>
        <taxon>eudicotyledons</taxon>
        <taxon>Gunneridae</taxon>
        <taxon>Pentapetalae</taxon>
        <taxon>asterids</taxon>
        <taxon>lamiids</taxon>
        <taxon>Boraginales</taxon>
        <taxon>Boraginaceae</taxon>
        <taxon>Boraginoideae</taxon>
        <taxon>Lithospermeae</taxon>
        <taxon>Lithospermum</taxon>
    </lineage>
</organism>
<protein>
    <submittedName>
        <fullName evidence="1">Uncharacterized protein</fullName>
    </submittedName>
</protein>
<accession>A0AAV3Q9S3</accession>
<keyword evidence="2" id="KW-1185">Reference proteome</keyword>
<dbReference type="AlphaFoldDB" id="A0AAV3Q9S3"/>
<sequence length="71" mass="7929">MRRDTMEVLLCGGDWIKEAYGIRSAKEPWRVGRTDPTHILGWQAVGVCSHELLIVAKTPYVIVAMTCQTVA</sequence>
<evidence type="ECO:0000313" key="1">
    <source>
        <dbReference type="EMBL" id="GAA0159198.1"/>
    </source>
</evidence>
<evidence type="ECO:0000313" key="2">
    <source>
        <dbReference type="Proteomes" id="UP001454036"/>
    </source>
</evidence>
<comment type="caution">
    <text evidence="1">The sequence shown here is derived from an EMBL/GenBank/DDBJ whole genome shotgun (WGS) entry which is preliminary data.</text>
</comment>
<gene>
    <name evidence="1" type="ORF">LIER_16032</name>
</gene>